<dbReference type="EMBL" id="JBJQND010000012">
    <property type="protein sequence ID" value="KAL3860475.1"/>
    <property type="molecule type" value="Genomic_DNA"/>
</dbReference>
<protein>
    <submittedName>
        <fullName evidence="1">Uncharacterized protein</fullName>
    </submittedName>
</protein>
<evidence type="ECO:0000313" key="2">
    <source>
        <dbReference type="Proteomes" id="UP001634394"/>
    </source>
</evidence>
<proteinExistence type="predicted"/>
<sequence>MKKKIATESFIATTYKMMDVMAPVTILCQFFQKENVDVALVKVRTDKCIGNLQKVYSFEIPYIQKFQEDLKGNTFKEHYQITKNNFSLRKITKLSTDLLRTFSVY</sequence>
<comment type="caution">
    <text evidence="1">The sequence shown here is derived from an EMBL/GenBank/DDBJ whole genome shotgun (WGS) entry which is preliminary data.</text>
</comment>
<gene>
    <name evidence="1" type="ORF">ACJMK2_010597</name>
</gene>
<dbReference type="Proteomes" id="UP001634394">
    <property type="component" value="Unassembled WGS sequence"/>
</dbReference>
<dbReference type="AlphaFoldDB" id="A0ABD3VG63"/>
<keyword evidence="2" id="KW-1185">Reference proteome</keyword>
<reference evidence="1 2" key="1">
    <citation type="submission" date="2024-11" db="EMBL/GenBank/DDBJ databases">
        <title>Chromosome-level genome assembly of the freshwater bivalve Anodonta woodiana.</title>
        <authorList>
            <person name="Chen X."/>
        </authorList>
    </citation>
    <scope>NUCLEOTIDE SEQUENCE [LARGE SCALE GENOMIC DNA]</scope>
    <source>
        <strain evidence="1">MN2024</strain>
        <tissue evidence="1">Gills</tissue>
    </source>
</reference>
<name>A0ABD3VG63_SINWO</name>
<accession>A0ABD3VG63</accession>
<organism evidence="1 2">
    <name type="scientific">Sinanodonta woodiana</name>
    <name type="common">Chinese pond mussel</name>
    <name type="synonym">Anodonta woodiana</name>
    <dbReference type="NCBI Taxonomy" id="1069815"/>
    <lineage>
        <taxon>Eukaryota</taxon>
        <taxon>Metazoa</taxon>
        <taxon>Spiralia</taxon>
        <taxon>Lophotrochozoa</taxon>
        <taxon>Mollusca</taxon>
        <taxon>Bivalvia</taxon>
        <taxon>Autobranchia</taxon>
        <taxon>Heteroconchia</taxon>
        <taxon>Palaeoheterodonta</taxon>
        <taxon>Unionida</taxon>
        <taxon>Unionoidea</taxon>
        <taxon>Unionidae</taxon>
        <taxon>Unioninae</taxon>
        <taxon>Sinanodonta</taxon>
    </lineage>
</organism>
<evidence type="ECO:0000313" key="1">
    <source>
        <dbReference type="EMBL" id="KAL3860475.1"/>
    </source>
</evidence>